<sequence length="83" mass="8931">MCDLISRCRGTMVPASASARRSTPASRDPALWKSVERVGNAHRGTVSLKILSCSSAIDFVSYQRKKMTATKDGQHTGANGFDS</sequence>
<accession>A0A151X8T4</accession>
<name>A0A151X8T4_9HYME</name>
<dbReference type="EMBL" id="KQ982409">
    <property type="protein sequence ID" value="KYQ56781.1"/>
    <property type="molecule type" value="Genomic_DNA"/>
</dbReference>
<proteinExistence type="predicted"/>
<dbReference type="Proteomes" id="UP000075809">
    <property type="component" value="Unassembled WGS sequence"/>
</dbReference>
<keyword evidence="2" id="KW-1185">Reference proteome</keyword>
<dbReference type="STRING" id="64791.A0A151X8T4"/>
<evidence type="ECO:0000313" key="2">
    <source>
        <dbReference type="Proteomes" id="UP000075809"/>
    </source>
</evidence>
<gene>
    <name evidence="1" type="ORF">ALC60_04380</name>
</gene>
<dbReference type="AlphaFoldDB" id="A0A151X8T4"/>
<protein>
    <submittedName>
        <fullName evidence="1">Uncharacterized protein</fullName>
    </submittedName>
</protein>
<evidence type="ECO:0000313" key="1">
    <source>
        <dbReference type="EMBL" id="KYQ56781.1"/>
    </source>
</evidence>
<reference evidence="1 2" key="1">
    <citation type="submission" date="2015-09" db="EMBL/GenBank/DDBJ databases">
        <title>Trachymyrmex zeteki WGS genome.</title>
        <authorList>
            <person name="Nygaard S."/>
            <person name="Hu H."/>
            <person name="Boomsma J."/>
            <person name="Zhang G."/>
        </authorList>
    </citation>
    <scope>NUCLEOTIDE SEQUENCE [LARGE SCALE GENOMIC DNA]</scope>
    <source>
        <strain evidence="1">Tzet28-1</strain>
        <tissue evidence="1">Whole body</tissue>
    </source>
</reference>
<organism evidence="1 2">
    <name type="scientific">Mycetomoellerius zeteki</name>
    <dbReference type="NCBI Taxonomy" id="64791"/>
    <lineage>
        <taxon>Eukaryota</taxon>
        <taxon>Metazoa</taxon>
        <taxon>Ecdysozoa</taxon>
        <taxon>Arthropoda</taxon>
        <taxon>Hexapoda</taxon>
        <taxon>Insecta</taxon>
        <taxon>Pterygota</taxon>
        <taxon>Neoptera</taxon>
        <taxon>Endopterygota</taxon>
        <taxon>Hymenoptera</taxon>
        <taxon>Apocrita</taxon>
        <taxon>Aculeata</taxon>
        <taxon>Formicoidea</taxon>
        <taxon>Formicidae</taxon>
        <taxon>Myrmicinae</taxon>
        <taxon>Mycetomoellerius</taxon>
    </lineage>
</organism>